<dbReference type="InterPro" id="IPR033942">
    <property type="entry name" value="IMPase"/>
</dbReference>
<dbReference type="InterPro" id="IPR020583">
    <property type="entry name" value="Inositol_monoP_metal-BS"/>
</dbReference>
<gene>
    <name evidence="8" type="primary">suhB_2</name>
    <name evidence="8" type="ORF">CTKZ_23020</name>
</gene>
<feature type="binding site" evidence="6">
    <location>
        <position position="98"/>
    </location>
    <ligand>
        <name>Mg(2+)</name>
        <dbReference type="ChEBI" id="CHEBI:18420"/>
        <label>1</label>
        <note>catalytic</note>
    </ligand>
</feature>
<dbReference type="AlphaFoldDB" id="A0A401V1F5"/>
<feature type="binding site" evidence="6">
    <location>
        <position position="96"/>
    </location>
    <ligand>
        <name>Mg(2+)</name>
        <dbReference type="ChEBI" id="CHEBI:18420"/>
        <label>1</label>
        <note>catalytic</note>
    </ligand>
</feature>
<dbReference type="RefSeq" id="WP_124343248.1">
    <property type="nucleotide sequence ID" value="NZ_BHYL01000190.1"/>
</dbReference>
<dbReference type="PANTHER" id="PTHR20854:SF4">
    <property type="entry name" value="INOSITOL-1-MONOPHOSPHATASE-RELATED"/>
    <property type="match status" value="1"/>
</dbReference>
<evidence type="ECO:0000313" key="9">
    <source>
        <dbReference type="Proteomes" id="UP000288246"/>
    </source>
</evidence>
<sequence>MDAPRDLPLTTDVVAELVEVAERLAREAGRLIHEGRPERVAVAATKSSPEDVVTAMDLASEDLLRRRLAELRPHDGILGEEQGYVLGTSGVTWVVDPIDGTVNYLYGLPAYAVSVAAVVGPAGDDGRAPNPATWTVVAACVHAPTDGRTFRAGLGQGATLDGRVLRAEDPPALAGCLVGTGFGYLATRRRAQARVLAELLPRVRDIRRIGSAALDICNLAAGHLDLYYERGLAPWDLAAASLVAQEAGLQVTGLRGRPAGTEMTVAGAAGRVTELRTLLESLDADSDG</sequence>
<dbReference type="GO" id="GO:0006020">
    <property type="term" value="P:inositol metabolic process"/>
    <property type="evidence" value="ECO:0007669"/>
    <property type="project" value="TreeGrafter"/>
</dbReference>
<keyword evidence="3 6" id="KW-0479">Metal-binding</keyword>
<dbReference type="CDD" id="cd01639">
    <property type="entry name" value="IMPase"/>
    <property type="match status" value="1"/>
</dbReference>
<name>A0A401V1F5_9CELL</name>
<dbReference type="GO" id="GO:0046872">
    <property type="term" value="F:metal ion binding"/>
    <property type="evidence" value="ECO:0007669"/>
    <property type="project" value="UniProtKB-KW"/>
</dbReference>
<feature type="binding site" evidence="6">
    <location>
        <position position="236"/>
    </location>
    <ligand>
        <name>Mg(2+)</name>
        <dbReference type="ChEBI" id="CHEBI:18420"/>
        <label>1</label>
        <note>catalytic</note>
    </ligand>
</feature>
<dbReference type="EC" id="3.1.3.25" evidence="7"/>
<comment type="similarity">
    <text evidence="7">Belongs to the inositol monophosphatase superfamily.</text>
</comment>
<keyword evidence="9" id="KW-1185">Reference proteome</keyword>
<evidence type="ECO:0000256" key="4">
    <source>
        <dbReference type="ARBA" id="ARBA00022801"/>
    </source>
</evidence>
<comment type="catalytic activity">
    <reaction evidence="1 7">
        <text>a myo-inositol phosphate + H2O = myo-inositol + phosphate</text>
        <dbReference type="Rhea" id="RHEA:24056"/>
        <dbReference type="ChEBI" id="CHEBI:15377"/>
        <dbReference type="ChEBI" id="CHEBI:17268"/>
        <dbReference type="ChEBI" id="CHEBI:43474"/>
        <dbReference type="ChEBI" id="CHEBI:84139"/>
        <dbReference type="EC" id="3.1.3.25"/>
    </reaction>
</comment>
<dbReference type="InterPro" id="IPR000760">
    <property type="entry name" value="Inositol_monophosphatase-like"/>
</dbReference>
<dbReference type="SUPFAM" id="SSF56655">
    <property type="entry name" value="Carbohydrate phosphatase"/>
    <property type="match status" value="1"/>
</dbReference>
<evidence type="ECO:0000256" key="6">
    <source>
        <dbReference type="PIRSR" id="PIRSR600760-2"/>
    </source>
</evidence>
<protein>
    <recommendedName>
        <fullName evidence="7">Inositol-1-monophosphatase</fullName>
        <ecNumber evidence="7">3.1.3.25</ecNumber>
    </recommendedName>
</protein>
<feature type="binding site" evidence="6">
    <location>
        <position position="80"/>
    </location>
    <ligand>
        <name>Mg(2+)</name>
        <dbReference type="ChEBI" id="CHEBI:18420"/>
        <label>1</label>
        <note>catalytic</note>
    </ligand>
</feature>
<feature type="binding site" evidence="6">
    <location>
        <position position="99"/>
    </location>
    <ligand>
        <name>Mg(2+)</name>
        <dbReference type="ChEBI" id="CHEBI:18420"/>
        <label>1</label>
        <note>catalytic</note>
    </ligand>
</feature>
<dbReference type="PANTHER" id="PTHR20854">
    <property type="entry name" value="INOSITOL MONOPHOSPHATASE"/>
    <property type="match status" value="1"/>
</dbReference>
<organism evidence="8 9">
    <name type="scientific">Cellulomonas algicola</name>
    <dbReference type="NCBI Taxonomy" id="2071633"/>
    <lineage>
        <taxon>Bacteria</taxon>
        <taxon>Bacillati</taxon>
        <taxon>Actinomycetota</taxon>
        <taxon>Actinomycetes</taxon>
        <taxon>Micrococcales</taxon>
        <taxon>Cellulomonadaceae</taxon>
        <taxon>Cellulomonas</taxon>
    </lineage>
</organism>
<evidence type="ECO:0000256" key="5">
    <source>
        <dbReference type="ARBA" id="ARBA00022842"/>
    </source>
</evidence>
<dbReference type="GO" id="GO:0008934">
    <property type="term" value="F:inositol monophosphate 1-phosphatase activity"/>
    <property type="evidence" value="ECO:0007669"/>
    <property type="project" value="InterPro"/>
</dbReference>
<reference evidence="8 9" key="1">
    <citation type="submission" date="2018-11" db="EMBL/GenBank/DDBJ databases">
        <title>Draft genome sequence of Cellulomonas takizawaensis strain TKZ-21.</title>
        <authorList>
            <person name="Yamamura H."/>
            <person name="Hayashi T."/>
            <person name="Hamada M."/>
            <person name="Serisawa Y."/>
            <person name="Matsuyama K."/>
            <person name="Nakagawa Y."/>
            <person name="Otoguro M."/>
            <person name="Yanagida F."/>
            <person name="Hayakawa M."/>
        </authorList>
    </citation>
    <scope>NUCLEOTIDE SEQUENCE [LARGE SCALE GENOMIC DNA]</scope>
    <source>
        <strain evidence="8 9">TKZ-21</strain>
    </source>
</reference>
<comment type="cofactor">
    <cofactor evidence="2 6 7">
        <name>Mg(2+)</name>
        <dbReference type="ChEBI" id="CHEBI:18420"/>
    </cofactor>
</comment>
<evidence type="ECO:0000256" key="1">
    <source>
        <dbReference type="ARBA" id="ARBA00001033"/>
    </source>
</evidence>
<dbReference type="PROSITE" id="PS00629">
    <property type="entry name" value="IMP_1"/>
    <property type="match status" value="1"/>
</dbReference>
<keyword evidence="4 7" id="KW-0378">Hydrolase</keyword>
<dbReference type="Pfam" id="PF00459">
    <property type="entry name" value="Inositol_P"/>
    <property type="match status" value="1"/>
</dbReference>
<dbReference type="Gene3D" id="3.30.540.10">
    <property type="entry name" value="Fructose-1,6-Bisphosphatase, subunit A, domain 1"/>
    <property type="match status" value="1"/>
</dbReference>
<dbReference type="OrthoDB" id="9772456at2"/>
<proteinExistence type="inferred from homology"/>
<evidence type="ECO:0000256" key="2">
    <source>
        <dbReference type="ARBA" id="ARBA00001946"/>
    </source>
</evidence>
<comment type="caution">
    <text evidence="8">The sequence shown here is derived from an EMBL/GenBank/DDBJ whole genome shotgun (WGS) entry which is preliminary data.</text>
</comment>
<dbReference type="Gene3D" id="3.40.190.80">
    <property type="match status" value="1"/>
</dbReference>
<dbReference type="Proteomes" id="UP000288246">
    <property type="component" value="Unassembled WGS sequence"/>
</dbReference>
<dbReference type="GO" id="GO:0007165">
    <property type="term" value="P:signal transduction"/>
    <property type="evidence" value="ECO:0007669"/>
    <property type="project" value="TreeGrafter"/>
</dbReference>
<keyword evidence="5 6" id="KW-0460">Magnesium</keyword>
<evidence type="ECO:0000256" key="7">
    <source>
        <dbReference type="RuleBase" id="RU364068"/>
    </source>
</evidence>
<dbReference type="EMBL" id="BHYL01000190">
    <property type="protein sequence ID" value="GCD20740.1"/>
    <property type="molecule type" value="Genomic_DNA"/>
</dbReference>
<accession>A0A401V1F5</accession>
<dbReference type="PRINTS" id="PR00377">
    <property type="entry name" value="IMPHPHTASES"/>
</dbReference>
<evidence type="ECO:0000256" key="3">
    <source>
        <dbReference type="ARBA" id="ARBA00022723"/>
    </source>
</evidence>
<evidence type="ECO:0000313" key="8">
    <source>
        <dbReference type="EMBL" id="GCD20740.1"/>
    </source>
</evidence>